<gene>
    <name evidence="1" type="ORF">R1sor_007416</name>
</gene>
<evidence type="ECO:0000313" key="2">
    <source>
        <dbReference type="Proteomes" id="UP001633002"/>
    </source>
</evidence>
<sequence>MASRSNLYDYLYTLDFDELLDLYQTLLESSCEHYDLELEDTIYEVEQILFSADDEVLTMAIMEHYPHGYPTEHLIPGEEVLRTLHRYNRWQIELWYRHFERLALSAPLPLAVHHSFVRDVILDEIYNRNRILAAAEDRTWVQEMPRETNGWDMLPVYGFPQVPLREGGWVQE</sequence>
<dbReference type="EMBL" id="JBJQOH010000003">
    <property type="protein sequence ID" value="KAL3693765.1"/>
    <property type="molecule type" value="Genomic_DNA"/>
</dbReference>
<proteinExistence type="predicted"/>
<keyword evidence="2" id="KW-1185">Reference proteome</keyword>
<dbReference type="Proteomes" id="UP001633002">
    <property type="component" value="Unassembled WGS sequence"/>
</dbReference>
<accession>A0ABD3HQE5</accession>
<dbReference type="AlphaFoldDB" id="A0ABD3HQE5"/>
<reference evidence="1 2" key="1">
    <citation type="submission" date="2024-09" db="EMBL/GenBank/DDBJ databases">
        <title>Chromosome-scale assembly of Riccia sorocarpa.</title>
        <authorList>
            <person name="Paukszto L."/>
        </authorList>
    </citation>
    <scope>NUCLEOTIDE SEQUENCE [LARGE SCALE GENOMIC DNA]</scope>
    <source>
        <strain evidence="1">LP-2024</strain>
        <tissue evidence="1">Aerial parts of the thallus</tissue>
    </source>
</reference>
<name>A0ABD3HQE5_9MARC</name>
<protein>
    <submittedName>
        <fullName evidence="1">Uncharacterized protein</fullName>
    </submittedName>
</protein>
<comment type="caution">
    <text evidence="1">The sequence shown here is derived from an EMBL/GenBank/DDBJ whole genome shotgun (WGS) entry which is preliminary data.</text>
</comment>
<organism evidence="1 2">
    <name type="scientific">Riccia sorocarpa</name>
    <dbReference type="NCBI Taxonomy" id="122646"/>
    <lineage>
        <taxon>Eukaryota</taxon>
        <taxon>Viridiplantae</taxon>
        <taxon>Streptophyta</taxon>
        <taxon>Embryophyta</taxon>
        <taxon>Marchantiophyta</taxon>
        <taxon>Marchantiopsida</taxon>
        <taxon>Marchantiidae</taxon>
        <taxon>Marchantiales</taxon>
        <taxon>Ricciaceae</taxon>
        <taxon>Riccia</taxon>
    </lineage>
</organism>
<evidence type="ECO:0000313" key="1">
    <source>
        <dbReference type="EMBL" id="KAL3693765.1"/>
    </source>
</evidence>